<dbReference type="Pfam" id="PF00685">
    <property type="entry name" value="Sulfotransfer_1"/>
    <property type="match status" value="1"/>
</dbReference>
<dbReference type="Proteomes" id="UP000570514">
    <property type="component" value="Unassembled WGS sequence"/>
</dbReference>
<proteinExistence type="inferred from homology"/>
<evidence type="ECO:0000259" key="3">
    <source>
        <dbReference type="Pfam" id="PF00685"/>
    </source>
</evidence>
<name>A0A846MZ97_9PROT</name>
<sequence length="285" mass="31975">MAKITWLASYPKSGNTWVRILLANYRNDSGAAVDINALGDGKGFGRAAFDEYCGFKTSTLGAALVDRLRPEIYRAMARDARDDLIVKMHDNWRCSDRGLAVFPADCTKGVVYILRSVLDVAPSAAVHWGVDNATAVERLCDPNYALGGSRRRLSRSVWQPLSSWSHHVRSWCDESGLSVLVIRYEDLKSDTLESLRRIVAFCGLSSDEQRLTHAVSNSRFERLKEVELTGGFREHSECARGSFFRKGQTGSWRQELPSELVRRLVDVHGDVMTRFGYLDARGEPL</sequence>
<dbReference type="EMBL" id="JAASRM010000001">
    <property type="protein sequence ID" value="NIK88984.1"/>
    <property type="molecule type" value="Genomic_DNA"/>
</dbReference>
<dbReference type="AlphaFoldDB" id="A0A846MZ97"/>
<dbReference type="InterPro" id="IPR027417">
    <property type="entry name" value="P-loop_NTPase"/>
</dbReference>
<comment type="caution">
    <text evidence="4">The sequence shown here is derived from an EMBL/GenBank/DDBJ whole genome shotgun (WGS) entry which is preliminary data.</text>
</comment>
<organism evidence="4 5">
    <name type="scientific">Rhizomicrobium palustre</name>
    <dbReference type="NCBI Taxonomy" id="189966"/>
    <lineage>
        <taxon>Bacteria</taxon>
        <taxon>Pseudomonadati</taxon>
        <taxon>Pseudomonadota</taxon>
        <taxon>Alphaproteobacteria</taxon>
        <taxon>Micropepsales</taxon>
        <taxon>Micropepsaceae</taxon>
        <taxon>Rhizomicrobium</taxon>
    </lineage>
</organism>
<evidence type="ECO:0000313" key="4">
    <source>
        <dbReference type="EMBL" id="NIK88984.1"/>
    </source>
</evidence>
<dbReference type="PANTHER" id="PTHR11783">
    <property type="entry name" value="SULFOTRANSFERASE SULT"/>
    <property type="match status" value="1"/>
</dbReference>
<dbReference type="GO" id="GO:0008146">
    <property type="term" value="F:sulfotransferase activity"/>
    <property type="evidence" value="ECO:0007669"/>
    <property type="project" value="InterPro"/>
</dbReference>
<evidence type="ECO:0000256" key="1">
    <source>
        <dbReference type="ARBA" id="ARBA00005771"/>
    </source>
</evidence>
<feature type="domain" description="Sulfotransferase" evidence="3">
    <location>
        <begin position="5"/>
        <end position="275"/>
    </location>
</feature>
<evidence type="ECO:0000313" key="5">
    <source>
        <dbReference type="Proteomes" id="UP000570514"/>
    </source>
</evidence>
<gene>
    <name evidence="4" type="ORF">FHS83_002302</name>
</gene>
<accession>A0A846MZ97</accession>
<dbReference type="Gene3D" id="3.40.50.300">
    <property type="entry name" value="P-loop containing nucleotide triphosphate hydrolases"/>
    <property type="match status" value="1"/>
</dbReference>
<dbReference type="RefSeq" id="WP_167083111.1">
    <property type="nucleotide sequence ID" value="NZ_BAAADC010000001.1"/>
</dbReference>
<evidence type="ECO:0000256" key="2">
    <source>
        <dbReference type="ARBA" id="ARBA00022679"/>
    </source>
</evidence>
<dbReference type="SUPFAM" id="SSF52540">
    <property type="entry name" value="P-loop containing nucleoside triphosphate hydrolases"/>
    <property type="match status" value="1"/>
</dbReference>
<dbReference type="InterPro" id="IPR000863">
    <property type="entry name" value="Sulfotransferase_dom"/>
</dbReference>
<keyword evidence="5" id="KW-1185">Reference proteome</keyword>
<comment type="similarity">
    <text evidence="1">Belongs to the sulfotransferase 1 family.</text>
</comment>
<keyword evidence="2" id="KW-0808">Transferase</keyword>
<reference evidence="4 5" key="1">
    <citation type="submission" date="2020-03" db="EMBL/GenBank/DDBJ databases">
        <title>Genomic Encyclopedia of Type Strains, Phase IV (KMG-IV): sequencing the most valuable type-strain genomes for metagenomic binning, comparative biology and taxonomic classification.</title>
        <authorList>
            <person name="Goeker M."/>
        </authorList>
    </citation>
    <scope>NUCLEOTIDE SEQUENCE [LARGE SCALE GENOMIC DNA]</scope>
    <source>
        <strain evidence="4 5">DSM 19867</strain>
    </source>
</reference>
<protein>
    <recommendedName>
        <fullName evidence="3">Sulfotransferase domain-containing protein</fullName>
    </recommendedName>
</protein>